<sequence length="101" mass="11991">MEIEKMIGSIEFEEMKKQLDSYEQEAKSRGLPFNQKAYLRRMMAKKEKYYDSADYVLNQGWPEQQQCQTAYFKSVDNPDQQISTSNLQIQNEMLQSNDSFK</sequence>
<reference evidence="1" key="1">
    <citation type="submission" date="2023-06" db="EMBL/GenBank/DDBJ databases">
        <authorList>
            <person name="Kurt Z."/>
        </authorList>
    </citation>
    <scope>NUCLEOTIDE SEQUENCE</scope>
</reference>
<name>A0AA86Q390_9EUKA</name>
<comment type="caution">
    <text evidence="1">The sequence shown here is derived from an EMBL/GenBank/DDBJ whole genome shotgun (WGS) entry which is preliminary data.</text>
</comment>
<keyword evidence="3" id="KW-1185">Reference proteome</keyword>
<gene>
    <name evidence="2" type="ORF">HINF_LOCUS23345</name>
    <name evidence="1" type="ORF">HINF_LOCUS33280</name>
</gene>
<accession>A0AA86Q390</accession>
<organism evidence="1">
    <name type="scientific">Hexamita inflata</name>
    <dbReference type="NCBI Taxonomy" id="28002"/>
    <lineage>
        <taxon>Eukaryota</taxon>
        <taxon>Metamonada</taxon>
        <taxon>Diplomonadida</taxon>
        <taxon>Hexamitidae</taxon>
        <taxon>Hexamitinae</taxon>
        <taxon>Hexamita</taxon>
    </lineage>
</organism>
<evidence type="ECO:0000313" key="2">
    <source>
        <dbReference type="EMBL" id="CAL6012519.1"/>
    </source>
</evidence>
<protein>
    <submittedName>
        <fullName evidence="1">Uncharacterized protein</fullName>
    </submittedName>
</protein>
<evidence type="ECO:0000313" key="3">
    <source>
        <dbReference type="Proteomes" id="UP001642409"/>
    </source>
</evidence>
<dbReference type="EMBL" id="CATOUU010000747">
    <property type="protein sequence ID" value="CAI9945635.1"/>
    <property type="molecule type" value="Genomic_DNA"/>
</dbReference>
<dbReference type="AlphaFoldDB" id="A0AA86Q390"/>
<dbReference type="EMBL" id="CAXDID020000066">
    <property type="protein sequence ID" value="CAL6012519.1"/>
    <property type="molecule type" value="Genomic_DNA"/>
</dbReference>
<proteinExistence type="predicted"/>
<reference evidence="2 3" key="2">
    <citation type="submission" date="2024-07" db="EMBL/GenBank/DDBJ databases">
        <authorList>
            <person name="Akdeniz Z."/>
        </authorList>
    </citation>
    <scope>NUCLEOTIDE SEQUENCE [LARGE SCALE GENOMIC DNA]</scope>
</reference>
<evidence type="ECO:0000313" key="1">
    <source>
        <dbReference type="EMBL" id="CAI9945635.1"/>
    </source>
</evidence>
<dbReference type="Proteomes" id="UP001642409">
    <property type="component" value="Unassembled WGS sequence"/>
</dbReference>